<comment type="catalytic activity">
    <reaction evidence="1">
        <text>9-ribosyl-trans-zeatin 5'-phosphate + H2O = trans-zeatin + D-ribose 5-phosphate</text>
        <dbReference type="Rhea" id="RHEA:48564"/>
        <dbReference type="ChEBI" id="CHEBI:15377"/>
        <dbReference type="ChEBI" id="CHEBI:16522"/>
        <dbReference type="ChEBI" id="CHEBI:78346"/>
        <dbReference type="ChEBI" id="CHEBI:87947"/>
        <dbReference type="EC" id="3.2.2.n1"/>
    </reaction>
</comment>
<keyword evidence="1" id="KW-0203">Cytokinin biosynthesis</keyword>
<evidence type="ECO:0000256" key="2">
    <source>
        <dbReference type="SAM" id="MobiDB-lite"/>
    </source>
</evidence>
<feature type="region of interest" description="Disordered" evidence="2">
    <location>
        <begin position="1"/>
        <end position="37"/>
    </location>
</feature>
<dbReference type="Proteomes" id="UP000275865">
    <property type="component" value="Unassembled WGS sequence"/>
</dbReference>
<comment type="catalytic activity">
    <reaction evidence="1">
        <text>N(6)-(dimethylallyl)adenosine 5'-phosphate + H2O = N(6)-dimethylallyladenine + D-ribose 5-phosphate</text>
        <dbReference type="Rhea" id="RHEA:48560"/>
        <dbReference type="ChEBI" id="CHEBI:15377"/>
        <dbReference type="ChEBI" id="CHEBI:17660"/>
        <dbReference type="ChEBI" id="CHEBI:57526"/>
        <dbReference type="ChEBI" id="CHEBI:78346"/>
        <dbReference type="EC" id="3.2.2.n1"/>
    </reaction>
</comment>
<evidence type="ECO:0000313" key="6">
    <source>
        <dbReference type="Proteomes" id="UP000275865"/>
    </source>
</evidence>
<dbReference type="InterPro" id="IPR005269">
    <property type="entry name" value="LOG"/>
</dbReference>
<dbReference type="InterPro" id="IPR052341">
    <property type="entry name" value="LOG_family_nucleotidases"/>
</dbReference>
<name>A0A3A9Y5Y5_9ACTN</name>
<comment type="caution">
    <text evidence="4">The sequence shown here is derived from an EMBL/GenBank/DDBJ whole genome shotgun (WGS) entry which is preliminary data.</text>
</comment>
<evidence type="ECO:0000313" key="4">
    <source>
        <dbReference type="EMBL" id="RKN32875.1"/>
    </source>
</evidence>
<dbReference type="PANTHER" id="PTHR43393">
    <property type="entry name" value="CYTOKININ RIBOSIDE 5'-MONOPHOSPHATE PHOSPHORIBOHYDROLASE"/>
    <property type="match status" value="1"/>
</dbReference>
<accession>A0A3A9Y5Y5</accession>
<dbReference type="FunFam" id="3.40.50.450:FF:000011">
    <property type="entry name" value="TIGR00730 family Rossman fold protein"/>
    <property type="match status" value="1"/>
</dbReference>
<dbReference type="GO" id="GO:0016787">
    <property type="term" value="F:hydrolase activity"/>
    <property type="evidence" value="ECO:0007669"/>
    <property type="project" value="UniProtKB-KW"/>
</dbReference>
<dbReference type="EMBL" id="RAZS01000006">
    <property type="protein sequence ID" value="RKN17889.1"/>
    <property type="molecule type" value="Genomic_DNA"/>
</dbReference>
<evidence type="ECO:0000313" key="3">
    <source>
        <dbReference type="EMBL" id="RKN17889.1"/>
    </source>
</evidence>
<dbReference type="GO" id="GO:0009691">
    <property type="term" value="P:cytokinin biosynthetic process"/>
    <property type="evidence" value="ECO:0007669"/>
    <property type="project" value="UniProtKB-UniRule"/>
</dbReference>
<gene>
    <name evidence="4" type="ORF">D7044_11580</name>
    <name evidence="3" type="ORF">D7147_18135</name>
</gene>
<keyword evidence="1" id="KW-0378">Hydrolase</keyword>
<dbReference type="OrthoDB" id="9801098at2"/>
<sequence>MSQSNGREPGRRAGRERHRGAVTLRRQAIPDSTADQRLLDSRGRGDWKTRDAWRALRILSEFVEGFDTLADLPPAVSVFGSARSGPDSPECRLAEELGAALARAGYAVITGGGPGVMEAANRGASGAGGLSVGLGIELPFEQGINDWVDLAIDFRYFFARKTMFVKYAHGFVVLPGGFGTMDELFEALTLVQTGKVTRFPVVLMGTAYWQGLIDWLRDTMAADGKIGPVDLELICLTDSVEAAVRHIVEAEAALSAEQEAVREEAVARVAADQRDAAEAADERDAADSGGARES</sequence>
<organism evidence="4 6">
    <name type="scientific">Micromonospora musae</name>
    <dbReference type="NCBI Taxonomy" id="1894970"/>
    <lineage>
        <taxon>Bacteria</taxon>
        <taxon>Bacillati</taxon>
        <taxon>Actinomycetota</taxon>
        <taxon>Actinomycetes</taxon>
        <taxon>Micromonosporales</taxon>
        <taxon>Micromonosporaceae</taxon>
        <taxon>Micromonospora</taxon>
    </lineage>
</organism>
<dbReference type="NCBIfam" id="TIGR00730">
    <property type="entry name" value="Rossman fold protein, TIGR00730 family"/>
    <property type="match status" value="1"/>
</dbReference>
<keyword evidence="5" id="KW-1185">Reference proteome</keyword>
<comment type="similarity">
    <text evidence="1">Belongs to the LOG family.</text>
</comment>
<feature type="region of interest" description="Disordered" evidence="2">
    <location>
        <begin position="272"/>
        <end position="294"/>
    </location>
</feature>
<dbReference type="Gene3D" id="3.40.50.450">
    <property type="match status" value="1"/>
</dbReference>
<dbReference type="EC" id="3.2.2.n1" evidence="1"/>
<dbReference type="AlphaFoldDB" id="A0A3A9Y5Y5"/>
<dbReference type="GO" id="GO:0005829">
    <property type="term" value="C:cytosol"/>
    <property type="evidence" value="ECO:0007669"/>
    <property type="project" value="TreeGrafter"/>
</dbReference>
<dbReference type="PANTHER" id="PTHR43393:SF2">
    <property type="entry name" value="CYTOKININ RIBOSIDE 5'-MONOPHOSPHATE PHOSPHORIBOHYDROLASE"/>
    <property type="match status" value="1"/>
</dbReference>
<evidence type="ECO:0000256" key="1">
    <source>
        <dbReference type="RuleBase" id="RU363015"/>
    </source>
</evidence>
<reference evidence="5 6" key="1">
    <citation type="submission" date="2018-09" db="EMBL/GenBank/DDBJ databases">
        <title>Micromonospora sp. nov. MS1-9, isolated from a root of Musa sp.</title>
        <authorList>
            <person name="Kuncharoen N."/>
            <person name="Kudo T."/>
            <person name="Ohkuma M."/>
            <person name="Yuki M."/>
            <person name="Tanasupawat S."/>
        </authorList>
    </citation>
    <scope>NUCLEOTIDE SEQUENCE [LARGE SCALE GENOMIC DNA]</scope>
    <source>
        <strain evidence="4 6">MS1-9</strain>
        <strain evidence="3 5">NGC1-4</strain>
    </source>
</reference>
<dbReference type="EMBL" id="RAZT01000005">
    <property type="protein sequence ID" value="RKN32875.1"/>
    <property type="molecule type" value="Genomic_DNA"/>
</dbReference>
<dbReference type="SUPFAM" id="SSF102405">
    <property type="entry name" value="MCP/YpsA-like"/>
    <property type="match status" value="1"/>
</dbReference>
<dbReference type="Proteomes" id="UP000271548">
    <property type="component" value="Unassembled WGS sequence"/>
</dbReference>
<dbReference type="Pfam" id="PF03641">
    <property type="entry name" value="Lysine_decarbox"/>
    <property type="match status" value="1"/>
</dbReference>
<proteinExistence type="inferred from homology"/>
<evidence type="ECO:0000313" key="5">
    <source>
        <dbReference type="Proteomes" id="UP000271548"/>
    </source>
</evidence>
<dbReference type="InterPro" id="IPR031100">
    <property type="entry name" value="LOG_fam"/>
</dbReference>
<protein>
    <recommendedName>
        <fullName evidence="1">Cytokinin riboside 5'-monophosphate phosphoribohydrolase</fullName>
        <ecNumber evidence="1">3.2.2.n1</ecNumber>
    </recommendedName>
</protein>
<dbReference type="RefSeq" id="WP_120679193.1">
    <property type="nucleotide sequence ID" value="NZ_RAZS01000006.1"/>
</dbReference>